<dbReference type="InterPro" id="IPR005493">
    <property type="entry name" value="RraA/RraA-like"/>
</dbReference>
<sequence>MSVPDAAIINSLRRLSTATLATILSHRGITRVFMHGVAPLPGSRPRLVGRAFTMRSVSSREDKVAQDRSMPPELNLQRRGAEECGPGEVLVIDCRGNAQGASGGLILFERMRVRGCAGVVSDGGVRDAYDIVETGFPVYAKAVCPPNSLVAHRFVELQVPITCGEAAVYPGDYIVGDPDGVIVVPAEIAAEVASEASAYEDKEEFIIRRIRSGASVYGTYPLTGDGLAEYEASQRSKG</sequence>
<dbReference type="Pfam" id="PF03737">
    <property type="entry name" value="RraA-like"/>
    <property type="match status" value="1"/>
</dbReference>
<dbReference type="OrthoDB" id="9805307at2"/>
<feature type="binding site" evidence="1">
    <location>
        <begin position="104"/>
        <end position="107"/>
    </location>
    <ligand>
        <name>substrate</name>
    </ligand>
</feature>
<feature type="binding site" evidence="1">
    <location>
        <position position="127"/>
    </location>
    <ligand>
        <name>Mg(2+)</name>
        <dbReference type="ChEBI" id="CHEBI:18420"/>
    </ligand>
</feature>
<evidence type="ECO:0000256" key="1">
    <source>
        <dbReference type="PIRSR" id="PIRSR605493-1"/>
    </source>
</evidence>
<proteinExistence type="predicted"/>
<dbReference type="EMBL" id="CP016619">
    <property type="protein sequence ID" value="ANY84043.1"/>
    <property type="molecule type" value="Genomic_DNA"/>
</dbReference>
<dbReference type="PANTHER" id="PTHR33254">
    <property type="entry name" value="4-HYDROXY-4-METHYL-2-OXOGLUTARATE ALDOLASE 3-RELATED"/>
    <property type="match status" value="1"/>
</dbReference>
<evidence type="ECO:0000313" key="2">
    <source>
        <dbReference type="EMBL" id="ANY84043.1"/>
    </source>
</evidence>
<keyword evidence="2" id="KW-0614">Plasmid</keyword>
<dbReference type="CDD" id="cd16841">
    <property type="entry name" value="RraA_family"/>
    <property type="match status" value="1"/>
</dbReference>
<protein>
    <recommendedName>
        <fullName evidence="3">Dimethylmenaquinone methyltransferase</fullName>
    </recommendedName>
</protein>
<dbReference type="PANTHER" id="PTHR33254:SF16">
    <property type="entry name" value="BLR3842 PROTEIN"/>
    <property type="match status" value="1"/>
</dbReference>
<comment type="cofactor">
    <cofactor evidence="1">
        <name>Mg(2+)</name>
        <dbReference type="ChEBI" id="CHEBI:18420"/>
    </cofactor>
</comment>
<dbReference type="KEGG" id="moc:BB934_37930"/>
<reference evidence="2" key="1">
    <citation type="submission" date="2016-07" db="EMBL/GenBank/DDBJ databases">
        <title>Microvirga ossetica sp. nov. a new species of rhizobia isolated from root nodules of the legume species Vicia alpestris Steven originated from North Ossetia region in the Caucasus.</title>
        <authorList>
            <person name="Safronova V.I."/>
            <person name="Kuznetsova I.G."/>
            <person name="Sazanova A.L."/>
            <person name="Belimov A."/>
            <person name="Andronov E."/>
            <person name="Osledkin Y.S."/>
            <person name="Onishchuk O.P."/>
            <person name="Kurchak O.N."/>
            <person name="Shaposhnikov A.I."/>
            <person name="Willems A."/>
            <person name="Tikhonovich I.A."/>
        </authorList>
    </citation>
    <scope>NUCLEOTIDE SEQUENCE [LARGE SCALE GENOMIC DNA]</scope>
    <source>
        <strain evidence="2">V5/3M</strain>
        <plasmid evidence="2">unnamed2</plasmid>
    </source>
</reference>
<dbReference type="RefSeq" id="WP_099514974.1">
    <property type="nucleotide sequence ID" value="NZ_CP016619.1"/>
</dbReference>
<accession>A0A1B2EVR9</accession>
<keyword evidence="1" id="KW-0460">Magnesium</keyword>
<evidence type="ECO:0008006" key="3">
    <source>
        <dbReference type="Google" id="ProtNLM"/>
    </source>
</evidence>
<dbReference type="AlphaFoldDB" id="A0A1B2EVR9"/>
<geneLocation type="plasmid" evidence="2">
    <name>unnamed2</name>
</geneLocation>
<dbReference type="GO" id="GO:0046872">
    <property type="term" value="F:metal ion binding"/>
    <property type="evidence" value="ECO:0007669"/>
    <property type="project" value="UniProtKB-KW"/>
</dbReference>
<organism evidence="2">
    <name type="scientific">Microvirga ossetica</name>
    <dbReference type="NCBI Taxonomy" id="1882682"/>
    <lineage>
        <taxon>Bacteria</taxon>
        <taxon>Pseudomonadati</taxon>
        <taxon>Pseudomonadota</taxon>
        <taxon>Alphaproteobacteria</taxon>
        <taxon>Hyphomicrobiales</taxon>
        <taxon>Methylobacteriaceae</taxon>
        <taxon>Microvirga</taxon>
    </lineage>
</organism>
<dbReference type="InterPro" id="IPR036704">
    <property type="entry name" value="RraA/RraA-like_sf"/>
</dbReference>
<name>A0A1B2EVR9_9HYPH</name>
<gene>
    <name evidence="2" type="ORF">BB934_37930</name>
</gene>
<dbReference type="Gene3D" id="3.50.30.40">
    <property type="entry name" value="Ribonuclease E inhibitor RraA/RraA-like"/>
    <property type="match status" value="1"/>
</dbReference>
<dbReference type="SUPFAM" id="SSF89562">
    <property type="entry name" value="RraA-like"/>
    <property type="match status" value="1"/>
</dbReference>
<feature type="binding site" evidence="1">
    <location>
        <position position="126"/>
    </location>
    <ligand>
        <name>substrate</name>
    </ligand>
</feature>
<dbReference type="NCBIfam" id="NF006093">
    <property type="entry name" value="PRK08245.1"/>
    <property type="match status" value="1"/>
</dbReference>
<keyword evidence="1" id="KW-0479">Metal-binding</keyword>